<dbReference type="EMBL" id="AP025739">
    <property type="protein sequence ID" value="BDI30479.1"/>
    <property type="molecule type" value="Genomic_DNA"/>
</dbReference>
<dbReference type="Proteomes" id="UP000287394">
    <property type="component" value="Chromosome"/>
</dbReference>
<dbReference type="InterPro" id="IPR049475">
    <property type="entry name" value="Mann_GBD_bact"/>
</dbReference>
<organism evidence="1 2">
    <name type="scientific">Capsulimonas corticalis</name>
    <dbReference type="NCBI Taxonomy" id="2219043"/>
    <lineage>
        <taxon>Bacteria</taxon>
        <taxon>Bacillati</taxon>
        <taxon>Armatimonadota</taxon>
        <taxon>Armatimonadia</taxon>
        <taxon>Capsulimonadales</taxon>
        <taxon>Capsulimonadaceae</taxon>
        <taxon>Capsulimonas</taxon>
    </lineage>
</organism>
<dbReference type="OrthoDB" id="9757809at2"/>
<dbReference type="KEGG" id="ccot:CCAX7_25300"/>
<dbReference type="SUPFAM" id="SSF110296">
    <property type="entry name" value="Oligoxyloglucan reducing end-specific cellobiohydrolase"/>
    <property type="match status" value="2"/>
</dbReference>
<evidence type="ECO:0000313" key="2">
    <source>
        <dbReference type="Proteomes" id="UP000287394"/>
    </source>
</evidence>
<protein>
    <submittedName>
        <fullName evidence="1">Uncharacterized protein</fullName>
    </submittedName>
</protein>
<reference evidence="1 2" key="1">
    <citation type="journal article" date="2019" name="Int. J. Syst. Evol. Microbiol.">
        <title>Capsulimonas corticalis gen. nov., sp. nov., an aerobic capsulated bacterium, of a novel bacterial order, Capsulimonadales ord. nov., of the class Armatimonadia of the phylum Armatimonadetes.</title>
        <authorList>
            <person name="Li J."/>
            <person name="Kudo C."/>
            <person name="Tonouchi A."/>
        </authorList>
    </citation>
    <scope>NUCLEOTIDE SEQUENCE [LARGE SCALE GENOMIC DNA]</scope>
    <source>
        <strain evidence="1 2">AX-7</strain>
    </source>
</reference>
<keyword evidence="2" id="KW-1185">Reference proteome</keyword>
<dbReference type="GO" id="GO:0010411">
    <property type="term" value="P:xyloglucan metabolic process"/>
    <property type="evidence" value="ECO:0007669"/>
    <property type="project" value="TreeGrafter"/>
</dbReference>
<proteinExistence type="predicted"/>
<dbReference type="RefSeq" id="WP_119321431.1">
    <property type="nucleotide sequence ID" value="NZ_AP025739.1"/>
</dbReference>
<dbReference type="PANTHER" id="PTHR43739:SF5">
    <property type="entry name" value="EXO-ALPHA-SIALIDASE"/>
    <property type="match status" value="1"/>
</dbReference>
<sequence length="1124" mass="117343">MTRKLTGRIHGAAALLIVGGWLGGALGTPPASADDIYNWRSVTIGAGGFVTGFLTHPLDANVRYCRTDVGNAYRWNSATSRWIPMVVHNQGSPAGMPSAASPAPGQSGVESIAFDSKATNVIYLAYKNGFSNDVSSQYTAVKGSVYKSVDGGQTFTGSDLNIDMNPNGSQRSLGERMMVDPNNSSILYYASLDNGLWRSTNGGVNWTQVTGGGAPSSSAGLLGVRFAPTDGTVSNFGQTVSKSIYVVNPSGPILKSSDGGSNWTDIASGQGIEGHATTSTVGPDGAFWAATNSGSVVWRYYNGSWQTQQDYFTSGVYETIVGIAVDPHNATHYWAVGDGGALLYANFGSSYTSAGRQFYFANSLGWVPQNPQGYRSNGGIYYDKNGTLWVPMGNEGVLTYSPTNSETDTNPPYWTIQSQGIEEFVTHDVIMPPGGKTVVAVEDATGLVISDPAQFTATQIPLQNQLISNGTSVAYCPNNSAYLAVVSADVNFTGSGLNYSGYSTDGGTSWHAFGAYPKDPSGNQVNQAGSIAISRRNGWGNGADHLVWLPSQNYPPYYSTDGGSSWRLSTTFPADTSSGNYGKLNGATGDWTFVLKQRQLVADPFVANKFYLNLVWPGFFVSTDGGVTWTQQSNGLPTSTHHGQIGVNRNVQNDLWFVDGWEGASAHGLWHSTNGGANFTNTNAFDYAISLTLGAGSGISGDQSYSVYVYGRRTGDANWGVFRSNDGGATWMRIAYYPAGIFDQPTCMAASWDTYAKVIIGFGGNSYVIGDKSSGLQDTAVYNFESGVQGWSALSANCGVTASTSQTYAGSGALAVTLNTSGADTASVRVLNTGSSTPMPAAGATVTYHVWVPSGGSVVSASAFSQDANWGWAGNTVNLTAGQWNTVTLTVPTNAVTPLNAIGLQFTTNATSHAVCSVDSVNFPLSGPSGSLTGSAASITSATTENLTTDGSIDWAHWGYSGTGIDHKSNGSGGAVGAISALTLIGSSYLSTFSDNMTGFTWTDGTPHGSVSGSKTGVFTAGTGNGFSVTLPAGTTAKTAKIWAGGWNSDAKLTAHLSDGSAADYVDTSLGYDKPGNTDGQHFYGLYTLTYKAASANQTLTVSWVQTAGSGNVSFDAVADPPAK</sequence>
<accession>A0A402CVN6</accession>
<name>A0A402CVN6_9BACT</name>
<dbReference type="Gene3D" id="2.130.10.10">
    <property type="entry name" value="YVTN repeat-like/Quinoprotein amine dehydrogenase"/>
    <property type="match status" value="2"/>
</dbReference>
<dbReference type="PANTHER" id="PTHR43739">
    <property type="entry name" value="XYLOGLUCANASE (EUROFUNG)"/>
    <property type="match status" value="1"/>
</dbReference>
<dbReference type="Pfam" id="PF21253">
    <property type="entry name" value="Mann_GBD_bact"/>
    <property type="match status" value="1"/>
</dbReference>
<evidence type="ECO:0000313" key="1">
    <source>
        <dbReference type="EMBL" id="BDI30479.1"/>
    </source>
</evidence>
<dbReference type="Gene3D" id="2.60.120.260">
    <property type="entry name" value="Galactose-binding domain-like"/>
    <property type="match status" value="1"/>
</dbReference>
<dbReference type="AlphaFoldDB" id="A0A402CVN6"/>
<dbReference type="InterPro" id="IPR015943">
    <property type="entry name" value="WD40/YVTN_repeat-like_dom_sf"/>
</dbReference>
<gene>
    <name evidence="1" type="ORF">CCAX7_25300</name>
</gene>
<dbReference type="InterPro" id="IPR052025">
    <property type="entry name" value="Xyloglucanase_GH74"/>
</dbReference>